<sequence length="126" mass="14052">MIVAGKIAGGAIFVGLASGAIAGSYHYLTSESTYFDLLNSETPSRRLITTTDKNTETEAWKKYKENNDGKGGGQDAWKLKDWNTKKGETNTLESLITECSNKTKDKARNKQDQKYKQFLSWCSVTK</sequence>
<protein>
    <submittedName>
        <fullName evidence="1">Uncharacterized protein</fullName>
    </submittedName>
</protein>
<accession>A0A1A9QD94</accession>
<proteinExistence type="predicted"/>
<dbReference type="AlphaFoldDB" id="A0A1A9QD94"/>
<reference evidence="2" key="1">
    <citation type="submission" date="2016-04" db="EMBL/GenBank/DDBJ databases">
        <authorList>
            <person name="Quiroz-Castaneda R.E."/>
            <person name="Martinez-Ocampo F."/>
        </authorList>
    </citation>
    <scope>NUCLEOTIDE SEQUENCE [LARGE SCALE GENOMIC DNA]</scope>
    <source>
        <strain evidence="2">INIFAP01</strain>
    </source>
</reference>
<name>A0A1A9QD94_9MOLU</name>
<dbReference type="Proteomes" id="UP000077623">
    <property type="component" value="Unassembled WGS sequence"/>
</dbReference>
<keyword evidence="2" id="KW-1185">Reference proteome</keyword>
<dbReference type="STRING" id="432608.A6V39_00660"/>
<dbReference type="RefSeq" id="WP_187149797.1">
    <property type="nucleotide sequence ID" value="NZ_LWUJ01000010.1"/>
</dbReference>
<organism evidence="1 2">
    <name type="scientific">Candidatus Mycoplasma haematobovis</name>
    <dbReference type="NCBI Taxonomy" id="432608"/>
    <lineage>
        <taxon>Bacteria</taxon>
        <taxon>Bacillati</taxon>
        <taxon>Mycoplasmatota</taxon>
        <taxon>Mollicutes</taxon>
        <taxon>Mycoplasmataceae</taxon>
        <taxon>Mycoplasma</taxon>
    </lineage>
</organism>
<comment type="caution">
    <text evidence="1">The sequence shown here is derived from an EMBL/GenBank/DDBJ whole genome shotgun (WGS) entry which is preliminary data.</text>
</comment>
<gene>
    <name evidence="1" type="ORF">A6V39_00660</name>
</gene>
<dbReference type="EMBL" id="LWUJ01000010">
    <property type="protein sequence ID" value="OAL10562.1"/>
    <property type="molecule type" value="Genomic_DNA"/>
</dbReference>
<evidence type="ECO:0000313" key="2">
    <source>
        <dbReference type="Proteomes" id="UP000077623"/>
    </source>
</evidence>
<evidence type="ECO:0000313" key="1">
    <source>
        <dbReference type="EMBL" id="OAL10562.1"/>
    </source>
</evidence>